<feature type="compositionally biased region" description="Basic and acidic residues" evidence="1">
    <location>
        <begin position="106"/>
        <end position="116"/>
    </location>
</feature>
<comment type="caution">
    <text evidence="3">The sequence shown here is derived from an EMBL/GenBank/DDBJ whole genome shotgun (WGS) entry which is preliminary data.</text>
</comment>
<keyword evidence="2" id="KW-0732">Signal</keyword>
<evidence type="ECO:0000256" key="1">
    <source>
        <dbReference type="SAM" id="MobiDB-lite"/>
    </source>
</evidence>
<feature type="compositionally biased region" description="Polar residues" evidence="1">
    <location>
        <begin position="60"/>
        <end position="69"/>
    </location>
</feature>
<protein>
    <recommendedName>
        <fullName evidence="5">YbgS-like protein</fullName>
    </recommendedName>
</protein>
<sequence length="116" mass="11877">MRGIKGLTLTSALLATLLAFSGSALAQEASEPAPDSGVNSGIEGHDTYPQKAEEQAESAGIQTGDNSAMQDKGSELAPGSGVDATEDRPGSTAHESDATSYSNQEIVKDKGTHNKD</sequence>
<feature type="chain" id="PRO_5047409561" description="YbgS-like protein" evidence="2">
    <location>
        <begin position="27"/>
        <end position="116"/>
    </location>
</feature>
<feature type="signal peptide" evidence="2">
    <location>
        <begin position="1"/>
        <end position="26"/>
    </location>
</feature>
<feature type="compositionally biased region" description="Basic and acidic residues" evidence="1">
    <location>
        <begin position="43"/>
        <end position="54"/>
    </location>
</feature>
<proteinExistence type="predicted"/>
<evidence type="ECO:0000313" key="4">
    <source>
        <dbReference type="Proteomes" id="UP001319883"/>
    </source>
</evidence>
<reference evidence="3 4" key="1">
    <citation type="submission" date="2021-05" db="EMBL/GenBank/DDBJ databases">
        <title>Petroleum and Energy Research Collection (APPE): ex situ preservation of microbial diversity associated with the oil industry and exploitation of its biotechnological potential.</title>
        <authorList>
            <person name="Paixao C.T.M."/>
            <person name="Gomes M.B."/>
            <person name="Oliveira V.M."/>
        </authorList>
    </citation>
    <scope>NUCLEOTIDE SEQUENCE [LARGE SCALE GENOMIC DNA]</scope>
    <source>
        <strain evidence="3 4">LIT2</strain>
    </source>
</reference>
<evidence type="ECO:0000313" key="3">
    <source>
        <dbReference type="EMBL" id="MBZ9567861.1"/>
    </source>
</evidence>
<accession>A0ABS7X175</accession>
<evidence type="ECO:0000256" key="2">
    <source>
        <dbReference type="SAM" id="SignalP"/>
    </source>
</evidence>
<feature type="region of interest" description="Disordered" evidence="1">
    <location>
        <begin position="26"/>
        <end position="116"/>
    </location>
</feature>
<dbReference type="Proteomes" id="UP001319883">
    <property type="component" value="Unassembled WGS sequence"/>
</dbReference>
<dbReference type="EMBL" id="JAGXFD010000001">
    <property type="protein sequence ID" value="MBZ9567861.1"/>
    <property type="molecule type" value="Genomic_DNA"/>
</dbReference>
<organism evidence="3 4">
    <name type="scientific">Modicisalibacter tunisiensis</name>
    <dbReference type="NCBI Taxonomy" id="390637"/>
    <lineage>
        <taxon>Bacteria</taxon>
        <taxon>Pseudomonadati</taxon>
        <taxon>Pseudomonadota</taxon>
        <taxon>Gammaproteobacteria</taxon>
        <taxon>Oceanospirillales</taxon>
        <taxon>Halomonadaceae</taxon>
        <taxon>Modicisalibacter</taxon>
    </lineage>
</organism>
<feature type="compositionally biased region" description="Basic and acidic residues" evidence="1">
    <location>
        <begin position="85"/>
        <end position="97"/>
    </location>
</feature>
<name>A0ABS7X175_9GAMM</name>
<evidence type="ECO:0008006" key="5">
    <source>
        <dbReference type="Google" id="ProtNLM"/>
    </source>
</evidence>
<keyword evidence="4" id="KW-1185">Reference proteome</keyword>
<gene>
    <name evidence="3" type="ORF">KGQ91_09235</name>
</gene>
<dbReference type="RefSeq" id="WP_224420853.1">
    <property type="nucleotide sequence ID" value="NZ_JAGXFD010000001.1"/>
</dbReference>